<evidence type="ECO:0000256" key="1">
    <source>
        <dbReference type="SAM" id="SignalP"/>
    </source>
</evidence>
<gene>
    <name evidence="2" type="primary">GCSF1</name>
</gene>
<feature type="signal peptide" evidence="1">
    <location>
        <begin position="1"/>
        <end position="20"/>
    </location>
</feature>
<feature type="chain" id="PRO_5032913880" evidence="1">
    <location>
        <begin position="21"/>
        <end position="220"/>
    </location>
</feature>
<protein>
    <submittedName>
        <fullName evidence="2">Granulocyte colony stimulating factor 1</fullName>
    </submittedName>
</protein>
<proteinExistence type="evidence at transcript level"/>
<organism evidence="2">
    <name type="scientific">Plecoglossus altivelis</name>
    <name type="common">Ayu sweetfish</name>
    <name type="synonym">Salmo altivelis</name>
    <dbReference type="NCBI Taxonomy" id="61084"/>
    <lineage>
        <taxon>Eukaryota</taxon>
        <taxon>Metazoa</taxon>
        <taxon>Chordata</taxon>
        <taxon>Craniata</taxon>
        <taxon>Vertebrata</taxon>
        <taxon>Euteleostomi</taxon>
        <taxon>Actinopterygii</taxon>
        <taxon>Neopterygii</taxon>
        <taxon>Teleostei</taxon>
        <taxon>Stomiati</taxon>
        <taxon>Osmeriformes</taxon>
        <taxon>Plecoglossus</taxon>
    </lineage>
</organism>
<dbReference type="PANTHER" id="PTHR10511:SF2">
    <property type="entry name" value="GRANULOCYTE COLONY-STIMULATING FACTOR"/>
    <property type="match status" value="1"/>
</dbReference>
<dbReference type="PANTHER" id="PTHR10511">
    <property type="entry name" value="GRANULOCYTE COLONY-STIMULATING FACTOR"/>
    <property type="match status" value="1"/>
</dbReference>
<evidence type="ECO:0000313" key="2">
    <source>
        <dbReference type="EMBL" id="QBS13671.1"/>
    </source>
</evidence>
<accession>A0A856EAV0</accession>
<dbReference type="InterPro" id="IPR009079">
    <property type="entry name" value="4_helix_cytokine-like_core"/>
</dbReference>
<keyword evidence="1" id="KW-0732">Signal</keyword>
<sequence length="220" mass="24488">MNMLIAVLAIHCYMATSAFSAPLEGYSGDSFMAETGVLVEDPQFYDIGRKSRALIDKVILAVPETHKSCIHAETLTLNSPDEHIKLQFMATKIGIPSAPTIKALSNDYPLENVLRHMLQGLQQQKDLLLAASQHLAATDRVTEMQRDLRDLLIMIRKMLKIVQTESKQEPTPAHLELKVSGQYEAQVAMHLTLVQLQAFGQDVIRSLRNIVQPSLALDAM</sequence>
<dbReference type="Gene3D" id="1.20.1250.10">
    <property type="match status" value="1"/>
</dbReference>
<dbReference type="EMBL" id="MG952906">
    <property type="protein sequence ID" value="QBS13671.1"/>
    <property type="molecule type" value="mRNA"/>
</dbReference>
<reference evidence="2" key="1">
    <citation type="submission" date="2018-02" db="EMBL/GenBank/DDBJ databases">
        <title>Transcriptome profiling of ayu leukocyte.</title>
        <authorList>
            <person name="Lu X."/>
            <person name="Chen J."/>
        </authorList>
    </citation>
    <scope>NUCLEOTIDE SEQUENCE</scope>
</reference>
<name>A0A856EAV0_PLEAT</name>
<dbReference type="GO" id="GO:0005125">
    <property type="term" value="F:cytokine activity"/>
    <property type="evidence" value="ECO:0007669"/>
    <property type="project" value="InterPro"/>
</dbReference>
<dbReference type="AlphaFoldDB" id="A0A856EAV0"/>
<dbReference type="GO" id="GO:0045639">
    <property type="term" value="P:positive regulation of myeloid cell differentiation"/>
    <property type="evidence" value="ECO:0007669"/>
    <property type="project" value="InterPro"/>
</dbReference>
<dbReference type="SUPFAM" id="SSF47266">
    <property type="entry name" value="4-helical cytokines"/>
    <property type="match status" value="1"/>
</dbReference>
<dbReference type="InterPro" id="IPR040117">
    <property type="entry name" value="GCSF/MGF"/>
</dbReference>